<accession>A0A2H9RCL3</accession>
<evidence type="ECO:0000313" key="2">
    <source>
        <dbReference type="EMBL" id="PIV13899.1"/>
    </source>
</evidence>
<dbReference type="EMBL" id="PETW01000004">
    <property type="protein sequence ID" value="PIV46630.1"/>
    <property type="molecule type" value="Genomic_DNA"/>
</dbReference>
<dbReference type="EMBL" id="PFFF01000006">
    <property type="protein sequence ID" value="PIV89892.1"/>
    <property type="molecule type" value="Genomic_DNA"/>
</dbReference>
<dbReference type="Proteomes" id="UP000230477">
    <property type="component" value="Unassembled WGS sequence"/>
</dbReference>
<evidence type="ECO:0000313" key="9">
    <source>
        <dbReference type="Proteomes" id="UP000228989"/>
    </source>
</evidence>
<accession>A0A2H9MNB2</accession>
<dbReference type="Proteomes" id="UP000231232">
    <property type="component" value="Unassembled WGS sequence"/>
</dbReference>
<dbReference type="EMBL" id="PCUF01000016">
    <property type="protein sequence ID" value="PIN66584.1"/>
    <property type="molecule type" value="Genomic_DNA"/>
</dbReference>
<accession>A0A2H9M4I3</accession>
<evidence type="ECO:0000313" key="3">
    <source>
        <dbReference type="EMBL" id="PIV46630.1"/>
    </source>
</evidence>
<dbReference type="EMBL" id="PEUT01000008">
    <property type="protein sequence ID" value="PIV13899.1"/>
    <property type="molecule type" value="Genomic_DNA"/>
</dbReference>
<dbReference type="AlphaFoldDB" id="A0A2G9LJ92"/>
<dbReference type="Proteomes" id="UP000230713">
    <property type="component" value="Unassembled WGS sequence"/>
</dbReference>
<accession>A0A2H9QTD1</accession>
<proteinExistence type="predicted"/>
<dbReference type="EMBL" id="PFUW01000012">
    <property type="protein sequence ID" value="PJB04280.1"/>
    <property type="molecule type" value="Genomic_DNA"/>
</dbReference>
<dbReference type="Proteomes" id="UP000229789">
    <property type="component" value="Unassembled WGS sequence"/>
</dbReference>
<evidence type="ECO:0000313" key="7">
    <source>
        <dbReference type="EMBL" id="PJC01077.1"/>
    </source>
</evidence>
<accession>A0A2H9M7Z1</accession>
<dbReference type="EMBL" id="PFSX01000068">
    <property type="protein sequence ID" value="PJC01077.1"/>
    <property type="molecule type" value="Genomic_DNA"/>
</dbReference>
<accession>A0A2H9N365</accession>
<reference evidence="1 10" key="1">
    <citation type="submission" date="2017-09" db="EMBL/GenBank/DDBJ databases">
        <title>Depth-based differentiation of microbial function through sediment-hosted aquifers and enrichment of novel symbionts in the deep terrestrial subsurface.</title>
        <authorList>
            <person name="Probst A.J."/>
            <person name="Ladd B."/>
            <person name="Jarett J.K."/>
            <person name="Geller-Mcgrath D.E."/>
            <person name="Sieber C.M."/>
            <person name="Emerson J.B."/>
            <person name="Anantharaman K."/>
            <person name="Thomas B.C."/>
            <person name="Malmstrom R."/>
            <person name="Stieglmeier M."/>
            <person name="Klingl A."/>
            <person name="Woyke T."/>
            <person name="Ryan C.M."/>
            <person name="Banfield J.F."/>
        </authorList>
    </citation>
    <scope>NUCLEOTIDE SEQUENCE [LARGE SCALE GENOMIC DNA]</scope>
    <source>
        <strain evidence="3">CG02_land_8_20_14_3_00_31_209</strain>
        <strain evidence="2">CG03_land_8_20_14_0_80_31_114</strain>
        <strain evidence="4">CG17_big_fil_post_rev_8_21_14_2_50_31_73</strain>
        <strain evidence="1">CG18_big_fil_WC_8_21_14_2_50_31_19</strain>
        <strain evidence="5">CG_4_8_14_3_um_filter</strain>
        <strain evidence="7">CG_4_9_14_0_8_um_filter_31_21</strain>
        <strain evidence="6">CG_4_9_14_3_um_filter_31_125</strain>
    </source>
</reference>
<reference evidence="8 9" key="2">
    <citation type="submission" date="2017-09" db="EMBL/GenBank/DDBJ databases">
        <title>Depth-based differentiation of microbial function through sediment-hosted aquifers and enrichment of novel symbionts in the deep terrestrial subsurface.</title>
        <authorList>
            <person name="Probst A.J."/>
            <person name="Ladd B."/>
            <person name="Jarett J.K."/>
            <person name="Geller-Mcgrath D.E."/>
            <person name="Sieber C.M.K."/>
            <person name="Emerson J.B."/>
            <person name="Anantharaman K."/>
            <person name="Thomas B.C."/>
            <person name="Malmstrom R."/>
            <person name="Stieglmeier M."/>
            <person name="Klingl A."/>
            <person name="Woyke T."/>
            <person name="Ryan C.M."/>
            <person name="Banfield J.F."/>
        </authorList>
    </citation>
    <scope>NUCLEOTIDE SEQUENCE [LARGE SCALE GENOMIC DNA]</scope>
</reference>
<evidence type="ECO:0000313" key="8">
    <source>
        <dbReference type="Proteomes" id="UP000228888"/>
    </source>
</evidence>
<comment type="caution">
    <text evidence="1">The sequence shown here is derived from an EMBL/GenBank/DDBJ whole genome shotgun (WGS) entry which is preliminary data.</text>
</comment>
<dbReference type="Proteomes" id="UP000228888">
    <property type="component" value="Unassembled WGS sequence"/>
</dbReference>
<protein>
    <submittedName>
        <fullName evidence="1">Uncharacterized protein</fullName>
    </submittedName>
</protein>
<evidence type="ECO:0000313" key="6">
    <source>
        <dbReference type="EMBL" id="PJB04280.1"/>
    </source>
</evidence>
<evidence type="ECO:0000313" key="1">
    <source>
        <dbReference type="EMBL" id="PIN66584.1"/>
    </source>
</evidence>
<evidence type="ECO:0000313" key="5">
    <source>
        <dbReference type="EMBL" id="PIX28297.1"/>
    </source>
</evidence>
<dbReference type="Proteomes" id="UP000231449">
    <property type="component" value="Unassembled WGS sequence"/>
</dbReference>
<name>A0A2G9LJ92_HUBC1</name>
<dbReference type="EMBL" id="PFIH01000007">
    <property type="protein sequence ID" value="PIX28297.1"/>
    <property type="molecule type" value="Genomic_DNA"/>
</dbReference>
<gene>
    <name evidence="7" type="ORF">CO072_02430</name>
    <name evidence="6" type="ORF">CO124_00525</name>
    <name evidence="3" type="ORF">COS22_00210</name>
    <name evidence="2" type="ORF">COS45_00470</name>
    <name evidence="4" type="ORF">COW47_00320</name>
    <name evidence="1" type="ORF">COW69_01440</name>
    <name evidence="5" type="ORF">COZ66_00200</name>
</gene>
<evidence type="ECO:0000313" key="10">
    <source>
        <dbReference type="Proteomes" id="UP000229789"/>
    </source>
</evidence>
<sequence length="146" mass="16882">MIENIKINYVEAKKYNGLVNLQMFQVQNQPKLLELDKESDLLLNISFECSIEYVPSIGFIHFRGFLKYKTTTPDETNQMVAQWKQKKLDQNLVNQWLSSIFQICLIKSIAISEIVGLPIAIPLPNMMSKQSPQPTQIHSKTRNNKK</sequence>
<dbReference type="Proteomes" id="UP000228989">
    <property type="component" value="Unassembled WGS sequence"/>
</dbReference>
<accession>A0A2G9LJ92</accession>
<evidence type="ECO:0000313" key="4">
    <source>
        <dbReference type="EMBL" id="PIV89892.1"/>
    </source>
</evidence>
<organism evidence="1 10">
    <name type="scientific">Huberarchaeum crystalense</name>
    <dbReference type="NCBI Taxonomy" id="2014257"/>
    <lineage>
        <taxon>Archaea</taxon>
        <taxon>Candidatus Huberarchaeota</taxon>
        <taxon>Candidatus Huberarchaeia</taxon>
        <taxon>Candidatus Huberarchaeales</taxon>
        <taxon>Candidatus Huberarchaeaceae</taxon>
        <taxon>Candidatus Huberarchaeum</taxon>
    </lineage>
</organism>